<protein>
    <submittedName>
        <fullName evidence="1">Type II toxin-antitoxin system HicB family antitoxin</fullName>
    </submittedName>
</protein>
<proteinExistence type="predicted"/>
<dbReference type="InterPro" id="IPR008651">
    <property type="entry name" value="Uncharacterised_HicB"/>
</dbReference>
<organism evidence="1 2">
    <name type="scientific">Flagellimonas algicola</name>
    <dbReference type="NCBI Taxonomy" id="2583815"/>
    <lineage>
        <taxon>Bacteria</taxon>
        <taxon>Pseudomonadati</taxon>
        <taxon>Bacteroidota</taxon>
        <taxon>Flavobacteriia</taxon>
        <taxon>Flavobacteriales</taxon>
        <taxon>Flavobacteriaceae</taxon>
        <taxon>Flagellimonas</taxon>
    </lineage>
</organism>
<accession>A0ABY2WK67</accession>
<evidence type="ECO:0000313" key="1">
    <source>
        <dbReference type="EMBL" id="TMU54995.1"/>
    </source>
</evidence>
<dbReference type="InterPro" id="IPR035069">
    <property type="entry name" value="TTHA1013/TTHA0281-like"/>
</dbReference>
<dbReference type="Pfam" id="PF05534">
    <property type="entry name" value="HicB"/>
    <property type="match status" value="1"/>
</dbReference>
<dbReference type="EMBL" id="VCNI01000002">
    <property type="protein sequence ID" value="TMU54995.1"/>
    <property type="molecule type" value="Genomic_DNA"/>
</dbReference>
<gene>
    <name evidence="1" type="ORF">FGG15_12445</name>
</gene>
<evidence type="ECO:0000313" key="2">
    <source>
        <dbReference type="Proteomes" id="UP000751614"/>
    </source>
</evidence>
<comment type="caution">
    <text evidence="1">The sequence shown here is derived from an EMBL/GenBank/DDBJ whole genome shotgun (WGS) entry which is preliminary data.</text>
</comment>
<dbReference type="RefSeq" id="WP_138836696.1">
    <property type="nucleotide sequence ID" value="NZ_VCNI01000002.1"/>
</dbReference>
<keyword evidence="2" id="KW-1185">Reference proteome</keyword>
<dbReference type="Proteomes" id="UP000751614">
    <property type="component" value="Unassembled WGS sequence"/>
</dbReference>
<reference evidence="1 2" key="1">
    <citation type="submission" date="2019-05" db="EMBL/GenBank/DDBJ databases">
        <title>Flagellimonas sp. AsT0115, sp. nov., isolated from a marine red algae, Asparagopsis taxiformis.</title>
        <authorList>
            <person name="Kim J."/>
            <person name="Jeong S.E."/>
            <person name="Jeon C.O."/>
        </authorList>
    </citation>
    <scope>NUCLEOTIDE SEQUENCE [LARGE SCALE GENOMIC DNA]</scope>
    <source>
        <strain evidence="1 2">AsT0115</strain>
    </source>
</reference>
<name>A0ABY2WK67_9FLAO</name>
<sequence>MGSFLEYKDYIGSVEFSAEDNVLYGKVLGINDLVNFEATSVDELREAFKDAVNDYLTTCEELDKEPNKFFKGVFNVRTGSDRHRELALIAGKRNIKLNEVVNVSFEYLIKHEEEVFGKAQ</sequence>
<dbReference type="SUPFAM" id="SSF143100">
    <property type="entry name" value="TTHA1013/TTHA0281-like"/>
    <property type="match status" value="1"/>
</dbReference>